<feature type="repeat" description="WD" evidence="3">
    <location>
        <begin position="72"/>
        <end position="119"/>
    </location>
</feature>
<feature type="region of interest" description="Disordered" evidence="4">
    <location>
        <begin position="359"/>
        <end position="407"/>
    </location>
</feature>
<name>A0A1B7MXC8_9AGAM</name>
<reference evidence="5 6" key="1">
    <citation type="submission" date="2016-06" db="EMBL/GenBank/DDBJ databases">
        <title>Comparative genomics of the ectomycorrhizal sister species Rhizopogon vinicolor and Rhizopogon vesiculosus (Basidiomycota: Boletales) reveals a divergence of the mating type B locus.</title>
        <authorList>
            <consortium name="DOE Joint Genome Institute"/>
            <person name="Mujic A.B."/>
            <person name="Kuo A."/>
            <person name="Tritt A."/>
            <person name="Lipzen A."/>
            <person name="Chen C."/>
            <person name="Johnson J."/>
            <person name="Sharma A."/>
            <person name="Barry K."/>
            <person name="Grigoriev I.V."/>
            <person name="Spatafora J.W."/>
        </authorList>
    </citation>
    <scope>NUCLEOTIDE SEQUENCE [LARGE SCALE GENOMIC DNA]</scope>
    <source>
        <strain evidence="5 6">AM-OR11-026</strain>
    </source>
</reference>
<dbReference type="Proteomes" id="UP000092154">
    <property type="component" value="Unassembled WGS sequence"/>
</dbReference>
<protein>
    <submittedName>
        <fullName evidence="5">WD40 repeat-like protein</fullName>
    </submittedName>
</protein>
<evidence type="ECO:0000256" key="2">
    <source>
        <dbReference type="ARBA" id="ARBA00022737"/>
    </source>
</evidence>
<dbReference type="PROSITE" id="PS00678">
    <property type="entry name" value="WD_REPEATS_1"/>
    <property type="match status" value="2"/>
</dbReference>
<dbReference type="InterPro" id="IPR036322">
    <property type="entry name" value="WD40_repeat_dom_sf"/>
</dbReference>
<dbReference type="AlphaFoldDB" id="A0A1B7MXC8"/>
<dbReference type="EMBL" id="KV448363">
    <property type="protein sequence ID" value="OAX37255.1"/>
    <property type="molecule type" value="Genomic_DNA"/>
</dbReference>
<dbReference type="PANTHER" id="PTHR22847">
    <property type="entry name" value="WD40 REPEAT PROTEIN"/>
    <property type="match status" value="1"/>
</dbReference>
<dbReference type="GO" id="GO:1990234">
    <property type="term" value="C:transferase complex"/>
    <property type="evidence" value="ECO:0007669"/>
    <property type="project" value="UniProtKB-ARBA"/>
</dbReference>
<dbReference type="InterPro" id="IPR015943">
    <property type="entry name" value="WD40/YVTN_repeat-like_dom_sf"/>
</dbReference>
<dbReference type="Pfam" id="PF00400">
    <property type="entry name" value="WD40"/>
    <property type="match status" value="2"/>
</dbReference>
<evidence type="ECO:0000256" key="3">
    <source>
        <dbReference type="PROSITE-ProRule" id="PRU00221"/>
    </source>
</evidence>
<sequence length="407" mass="45292">MADSYLLRSQAELVLTEARKRKAERTKSLGDPIKLSGNAIDIQLRGNCAWIAESAHVAKKIDLETGRTLQIYRGHAAPVTCLAFYDKVPNSGDEKLLITGSWDKTLKIWDTDTKDLITTTLAHDDFLKTLLVIPSVKLLISSSSDKIVKFWDLTDATEKSPQPAGSVSAHSRPVECIAGIANADGSVTLLTADTMGVLKVWKLGKEEGLRPRWRGTLLDTFNHHRTRITEIIYGAGYIWTASSDETVQVIPYPPGSDQKPIPLITHPAPVRAILPLELSDFEEPYIVTAYGDVIRLYDVSTPSEPEVLGEIDAHWHDVTALRVWVRKSRTDDGRTRVEPWIVSASLDGTIRRWRFSELRDSTPDNPAGHSKATVIAPTPQPTGDVKDQKELTEEEERELAELMEEDD</sequence>
<feature type="compositionally biased region" description="Acidic residues" evidence="4">
    <location>
        <begin position="392"/>
        <end position="407"/>
    </location>
</feature>
<dbReference type="OrthoDB" id="6262491at2759"/>
<proteinExistence type="predicted"/>
<dbReference type="InterPro" id="IPR019775">
    <property type="entry name" value="WD40_repeat_CS"/>
</dbReference>
<evidence type="ECO:0000313" key="5">
    <source>
        <dbReference type="EMBL" id="OAX37255.1"/>
    </source>
</evidence>
<dbReference type="InterPro" id="IPR001680">
    <property type="entry name" value="WD40_rpt"/>
</dbReference>
<dbReference type="SUPFAM" id="SSF50978">
    <property type="entry name" value="WD40 repeat-like"/>
    <property type="match status" value="1"/>
</dbReference>
<dbReference type="PROSITE" id="PS50294">
    <property type="entry name" value="WD_REPEATS_REGION"/>
    <property type="match status" value="2"/>
</dbReference>
<keyword evidence="6" id="KW-1185">Reference proteome</keyword>
<gene>
    <name evidence="5" type="ORF">K503DRAFT_771677</name>
</gene>
<dbReference type="GO" id="GO:0005634">
    <property type="term" value="C:nucleus"/>
    <property type="evidence" value="ECO:0007669"/>
    <property type="project" value="TreeGrafter"/>
</dbReference>
<dbReference type="PANTHER" id="PTHR22847:SF637">
    <property type="entry name" value="WD REPEAT DOMAIN 5B"/>
    <property type="match status" value="1"/>
</dbReference>
<feature type="repeat" description="WD" evidence="3">
    <location>
        <begin position="120"/>
        <end position="161"/>
    </location>
</feature>
<evidence type="ECO:0000313" key="6">
    <source>
        <dbReference type="Proteomes" id="UP000092154"/>
    </source>
</evidence>
<dbReference type="InterPro" id="IPR020472">
    <property type="entry name" value="WD40_PAC1"/>
</dbReference>
<dbReference type="FunCoup" id="A0A1B7MXC8">
    <property type="interactions" value="182"/>
</dbReference>
<dbReference type="SMART" id="SM00320">
    <property type="entry name" value="WD40"/>
    <property type="match status" value="6"/>
</dbReference>
<dbReference type="Gene3D" id="2.130.10.10">
    <property type="entry name" value="YVTN repeat-like/Quinoprotein amine dehydrogenase"/>
    <property type="match status" value="2"/>
</dbReference>
<organism evidence="5 6">
    <name type="scientific">Rhizopogon vinicolor AM-OR11-026</name>
    <dbReference type="NCBI Taxonomy" id="1314800"/>
    <lineage>
        <taxon>Eukaryota</taxon>
        <taxon>Fungi</taxon>
        <taxon>Dikarya</taxon>
        <taxon>Basidiomycota</taxon>
        <taxon>Agaricomycotina</taxon>
        <taxon>Agaricomycetes</taxon>
        <taxon>Agaricomycetidae</taxon>
        <taxon>Boletales</taxon>
        <taxon>Suillineae</taxon>
        <taxon>Rhizopogonaceae</taxon>
        <taxon>Rhizopogon</taxon>
    </lineage>
</organism>
<dbReference type="PROSITE" id="PS50082">
    <property type="entry name" value="WD_REPEATS_2"/>
    <property type="match status" value="2"/>
</dbReference>
<keyword evidence="1 3" id="KW-0853">WD repeat</keyword>
<dbReference type="InParanoid" id="A0A1B7MXC8"/>
<accession>A0A1B7MXC8</accession>
<dbReference type="PRINTS" id="PR00320">
    <property type="entry name" value="GPROTEINBRPT"/>
</dbReference>
<evidence type="ECO:0000256" key="1">
    <source>
        <dbReference type="ARBA" id="ARBA00022574"/>
    </source>
</evidence>
<evidence type="ECO:0000256" key="4">
    <source>
        <dbReference type="SAM" id="MobiDB-lite"/>
    </source>
</evidence>
<dbReference type="STRING" id="1314800.A0A1B7MXC8"/>
<keyword evidence="2" id="KW-0677">Repeat</keyword>